<keyword evidence="2" id="KW-0812">Transmembrane</keyword>
<evidence type="ECO:0000313" key="4">
    <source>
        <dbReference type="EMBL" id="MEA5259149.1"/>
    </source>
</evidence>
<evidence type="ECO:0000313" key="5">
    <source>
        <dbReference type="Proteomes" id="UP001304671"/>
    </source>
</evidence>
<keyword evidence="5" id="KW-1185">Reference proteome</keyword>
<protein>
    <recommendedName>
        <fullName evidence="6">VWFA domain-containing protein</fullName>
    </recommendedName>
</protein>
<feature type="signal peptide" evidence="3">
    <location>
        <begin position="1"/>
        <end position="23"/>
    </location>
</feature>
<feature type="chain" id="PRO_5046590712" description="VWFA domain-containing protein" evidence="3">
    <location>
        <begin position="24"/>
        <end position="395"/>
    </location>
</feature>
<evidence type="ECO:0000256" key="2">
    <source>
        <dbReference type="SAM" id="Phobius"/>
    </source>
</evidence>
<evidence type="ECO:0008006" key="6">
    <source>
        <dbReference type="Google" id="ProtNLM"/>
    </source>
</evidence>
<keyword evidence="2" id="KW-0472">Membrane</keyword>
<proteinExistence type="predicted"/>
<feature type="transmembrane region" description="Helical" evidence="2">
    <location>
        <begin position="337"/>
        <end position="354"/>
    </location>
</feature>
<gene>
    <name evidence="4" type="ORF">VB264_15235</name>
</gene>
<evidence type="ECO:0000256" key="3">
    <source>
        <dbReference type="SAM" id="SignalP"/>
    </source>
</evidence>
<evidence type="ECO:0000256" key="1">
    <source>
        <dbReference type="SAM" id="MobiDB-lite"/>
    </source>
</evidence>
<keyword evidence="2" id="KW-1133">Transmembrane helix</keyword>
<dbReference type="EMBL" id="JAYFUL010000026">
    <property type="protein sequence ID" value="MEA5259149.1"/>
    <property type="molecule type" value="Genomic_DNA"/>
</dbReference>
<comment type="caution">
    <text evidence="4">The sequence shown here is derived from an EMBL/GenBank/DDBJ whole genome shotgun (WGS) entry which is preliminary data.</text>
</comment>
<feature type="compositionally biased region" description="Low complexity" evidence="1">
    <location>
        <begin position="373"/>
        <end position="389"/>
    </location>
</feature>
<keyword evidence="3" id="KW-0732">Signal</keyword>
<name>A0ABU5QQY6_9BACT</name>
<organism evidence="4 5">
    <name type="scientific">Arcicella aquatica</name>
    <dbReference type="NCBI Taxonomy" id="217141"/>
    <lineage>
        <taxon>Bacteria</taxon>
        <taxon>Pseudomonadati</taxon>
        <taxon>Bacteroidota</taxon>
        <taxon>Cytophagia</taxon>
        <taxon>Cytophagales</taxon>
        <taxon>Flectobacillaceae</taxon>
        <taxon>Arcicella</taxon>
    </lineage>
</organism>
<dbReference type="RefSeq" id="WP_323250659.1">
    <property type="nucleotide sequence ID" value="NZ_JAYFUL010000026.1"/>
</dbReference>
<sequence>MKNTLKKLKIMLIWALFSAQSIAQTKPDNVIILVNVSKSVLLKVKNPHEIAPSALYPLISSGQLSSAFFFIKKPKQSLLKTNWMDEKKKIMLIPFGDLSTDVAVRRGVSADEYSDTNKDFFKNALFKKWPDLTKYKDSSSYRRLAIARAADLAQKNGFSSYWLLIVGDNIDSEKRGIMSFETEVQNVLNKYKPSEDMLIGTIKLTRLKNDFGAEVRHIVLDTVNISPFGKKHSIIVDTVHCVNTEITFIKKSSKDNRIVFDESKAKLSWECTCDTVSEYTVSVIGTDGAEVSPNLRTLKTNDTFVSLKSLNSGNYNVTVVAGGISSTSYITVKGSNLVIWLIVIALIILVGYFGKNNIKHLLAVFDRKRKKSNNPSNNTGDSDTNSNQNYDSSGY</sequence>
<reference evidence="4 5" key="1">
    <citation type="submission" date="2023-12" db="EMBL/GenBank/DDBJ databases">
        <title>Novel species of the genus Arcicella isolated from rivers.</title>
        <authorList>
            <person name="Lu H."/>
        </authorList>
    </citation>
    <scope>NUCLEOTIDE SEQUENCE [LARGE SCALE GENOMIC DNA]</scope>
    <source>
        <strain evidence="4 5">LMG 21963</strain>
    </source>
</reference>
<dbReference type="Proteomes" id="UP001304671">
    <property type="component" value="Unassembled WGS sequence"/>
</dbReference>
<feature type="region of interest" description="Disordered" evidence="1">
    <location>
        <begin position="370"/>
        <end position="395"/>
    </location>
</feature>
<accession>A0ABU5QQY6</accession>